<feature type="compositionally biased region" description="Basic and acidic residues" evidence="1">
    <location>
        <begin position="33"/>
        <end position="43"/>
    </location>
</feature>
<evidence type="ECO:0000256" key="1">
    <source>
        <dbReference type="SAM" id="MobiDB-lite"/>
    </source>
</evidence>
<sequence>MSSDMSILSKSSNTSLSPIPAASATPTLTRSDSPSRESVKIEDSTLSPINEEPTPQYNSPIMPTTFNPELDILNRPINYKEFVNIIQTESNYTML</sequence>
<comment type="caution">
    <text evidence="2">The sequence shown here is derived from an EMBL/GenBank/DDBJ whole genome shotgun (WGS) entry which is preliminary data.</text>
</comment>
<feature type="compositionally biased region" description="Polar residues" evidence="1">
    <location>
        <begin position="44"/>
        <end position="63"/>
    </location>
</feature>
<accession>A0A409YY31</accession>
<proteinExistence type="predicted"/>
<reference evidence="2 3" key="1">
    <citation type="journal article" date="2018" name="Evol. Lett.">
        <title>Horizontal gene cluster transfer increased hallucinogenic mushroom diversity.</title>
        <authorList>
            <person name="Reynolds H.T."/>
            <person name="Vijayakumar V."/>
            <person name="Gluck-Thaler E."/>
            <person name="Korotkin H.B."/>
            <person name="Matheny P.B."/>
            <person name="Slot J.C."/>
        </authorList>
    </citation>
    <scope>NUCLEOTIDE SEQUENCE [LARGE SCALE GENOMIC DNA]</scope>
    <source>
        <strain evidence="2 3">2629</strain>
    </source>
</reference>
<feature type="compositionally biased region" description="Low complexity" evidence="1">
    <location>
        <begin position="1"/>
        <end position="20"/>
    </location>
</feature>
<dbReference type="EMBL" id="NHTK01000252">
    <property type="protein sequence ID" value="PPR07944.1"/>
    <property type="molecule type" value="Genomic_DNA"/>
</dbReference>
<evidence type="ECO:0000313" key="3">
    <source>
        <dbReference type="Proteomes" id="UP000284842"/>
    </source>
</evidence>
<feature type="region of interest" description="Disordered" evidence="1">
    <location>
        <begin position="1"/>
        <end position="63"/>
    </location>
</feature>
<dbReference type="InParanoid" id="A0A409YY31"/>
<protein>
    <submittedName>
        <fullName evidence="2">Uncharacterized protein</fullName>
    </submittedName>
</protein>
<organism evidence="2 3">
    <name type="scientific">Panaeolus cyanescens</name>
    <dbReference type="NCBI Taxonomy" id="181874"/>
    <lineage>
        <taxon>Eukaryota</taxon>
        <taxon>Fungi</taxon>
        <taxon>Dikarya</taxon>
        <taxon>Basidiomycota</taxon>
        <taxon>Agaricomycotina</taxon>
        <taxon>Agaricomycetes</taxon>
        <taxon>Agaricomycetidae</taxon>
        <taxon>Agaricales</taxon>
        <taxon>Agaricineae</taxon>
        <taxon>Galeropsidaceae</taxon>
        <taxon>Panaeolus</taxon>
    </lineage>
</organism>
<keyword evidence="3" id="KW-1185">Reference proteome</keyword>
<name>A0A409YY31_9AGAR</name>
<gene>
    <name evidence="2" type="ORF">CVT24_001017</name>
</gene>
<dbReference type="Proteomes" id="UP000284842">
    <property type="component" value="Unassembled WGS sequence"/>
</dbReference>
<evidence type="ECO:0000313" key="2">
    <source>
        <dbReference type="EMBL" id="PPR07944.1"/>
    </source>
</evidence>
<dbReference type="AlphaFoldDB" id="A0A409YY31"/>